<dbReference type="Gene3D" id="3.30.70.1230">
    <property type="entry name" value="Nucleotide cyclase"/>
    <property type="match status" value="1"/>
</dbReference>
<dbReference type="GO" id="GO:0004016">
    <property type="term" value="F:adenylate cyclase activity"/>
    <property type="evidence" value="ECO:0007669"/>
    <property type="project" value="UniProtKB-ARBA"/>
</dbReference>
<evidence type="ECO:0000313" key="5">
    <source>
        <dbReference type="Proteomes" id="UP000295636"/>
    </source>
</evidence>
<evidence type="ECO:0000313" key="4">
    <source>
        <dbReference type="EMBL" id="TDF95871.1"/>
    </source>
</evidence>
<name>A0A4R5KK10_9BACL</name>
<dbReference type="GO" id="GO:0035556">
    <property type="term" value="P:intracellular signal transduction"/>
    <property type="evidence" value="ECO:0007669"/>
    <property type="project" value="InterPro"/>
</dbReference>
<comment type="caution">
    <text evidence="4">The sequence shown here is derived from an EMBL/GenBank/DDBJ whole genome shotgun (WGS) entry which is preliminary data.</text>
</comment>
<comment type="similarity">
    <text evidence="1">Belongs to the adenylyl cyclase class-3 family.</text>
</comment>
<dbReference type="InterPro" id="IPR029787">
    <property type="entry name" value="Nucleotide_cyclase"/>
</dbReference>
<protein>
    <submittedName>
        <fullName evidence="4">Adenylate/guanylate cyclase domain-containing protein</fullName>
    </submittedName>
</protein>
<dbReference type="PANTHER" id="PTHR43081">
    <property type="entry name" value="ADENYLATE CYCLASE, TERMINAL-DIFFERENTIATION SPECIFIC-RELATED"/>
    <property type="match status" value="1"/>
</dbReference>
<reference evidence="4 5" key="1">
    <citation type="submission" date="2019-03" db="EMBL/GenBank/DDBJ databases">
        <title>This is whole genome sequence of Paenibacillus sp MS74 strain.</title>
        <authorList>
            <person name="Trinh H.N."/>
        </authorList>
    </citation>
    <scope>NUCLEOTIDE SEQUENCE [LARGE SCALE GENOMIC DNA]</scope>
    <source>
        <strain evidence="4 5">MS74</strain>
    </source>
</reference>
<dbReference type="SMART" id="SM01080">
    <property type="entry name" value="CHASE2"/>
    <property type="match status" value="1"/>
</dbReference>
<accession>A0A4R5KK10</accession>
<dbReference type="Proteomes" id="UP000295636">
    <property type="component" value="Unassembled WGS sequence"/>
</dbReference>
<dbReference type="RefSeq" id="WP_133231073.1">
    <property type="nucleotide sequence ID" value="NZ_SMRT01000009.1"/>
</dbReference>
<dbReference type="PROSITE" id="PS50125">
    <property type="entry name" value="GUANYLATE_CYCLASE_2"/>
    <property type="match status" value="1"/>
</dbReference>
<dbReference type="GO" id="GO:0006171">
    <property type="term" value="P:cAMP biosynthetic process"/>
    <property type="evidence" value="ECO:0007669"/>
    <property type="project" value="TreeGrafter"/>
</dbReference>
<dbReference type="Pfam" id="PF05226">
    <property type="entry name" value="CHASE2"/>
    <property type="match status" value="1"/>
</dbReference>
<dbReference type="CDD" id="cd07302">
    <property type="entry name" value="CHD"/>
    <property type="match status" value="1"/>
</dbReference>
<evidence type="ECO:0000259" key="3">
    <source>
        <dbReference type="PROSITE" id="PS50125"/>
    </source>
</evidence>
<keyword evidence="2" id="KW-1133">Transmembrane helix</keyword>
<feature type="transmembrane region" description="Helical" evidence="2">
    <location>
        <begin position="351"/>
        <end position="372"/>
    </location>
</feature>
<feature type="domain" description="Guanylate cyclase" evidence="3">
    <location>
        <begin position="417"/>
        <end position="549"/>
    </location>
</feature>
<sequence>MKKGLSKSAVIVTGNVIVVIICLIFLAFGLWKVLSDQVFDMNMKQSMSGAPHGDIVVIGIDSDSIKAVGPYPWDRKVYAQLIDQLEKAGAKVIGFDIELYTASNNPESDKLLGDTIAKYNNIIFPSHAELENEFARSTKVKAGELIMAQGVQNPIPAIDKSPHRAHINAAYDSDGVIRFNWLEINTPQGILPSMGLAVAQLAGADVSKYLNMPPQQNSPKSQLTIKWDGMEKDFETIPFSEVFNGKIPASVFKDRIILVGYTAPGSDEGTTPVERHMHLVYAHANILNQILNQKIITPVSGAVTVVLAALMVALFGFLTWRLKAISGIVFVFSVCIALMIVQYLTFAYSDYYLDAVGAMLSGLISYIGNIAMKTYFETKQKNYITKQFGRYISPDLVKEIAKSDSEIQLGGIKRELTLLFLDVSGFTPLSEKLKPEEVVDFLNMMFNLITERALENHGTIDKFIGDAAMILYNAPLDVPNHAYYAVKTGYEIQKGMERVRADVEAKYGITLSIRIGINTGDVVVGNIGSYLRVDYTAIGDNVNTAARIESTASPNQVWVSESTYEQTKAYIEYNFAGEKLMKGKSAAVKLYEVVSIKGEPTNGEKPGKAS</sequence>
<dbReference type="InterPro" id="IPR007890">
    <property type="entry name" value="CHASE2"/>
</dbReference>
<keyword evidence="5" id="KW-1185">Reference proteome</keyword>
<feature type="transmembrane region" description="Helical" evidence="2">
    <location>
        <begin position="325"/>
        <end position="345"/>
    </location>
</feature>
<proteinExistence type="inferred from homology"/>
<dbReference type="OrthoDB" id="9806704at2"/>
<dbReference type="EMBL" id="SMRT01000009">
    <property type="protein sequence ID" value="TDF95871.1"/>
    <property type="molecule type" value="Genomic_DNA"/>
</dbReference>
<dbReference type="AlphaFoldDB" id="A0A4R5KK10"/>
<dbReference type="PANTHER" id="PTHR43081:SF1">
    <property type="entry name" value="ADENYLATE CYCLASE, TERMINAL-DIFFERENTIATION SPECIFIC"/>
    <property type="match status" value="1"/>
</dbReference>
<dbReference type="SUPFAM" id="SSF55073">
    <property type="entry name" value="Nucleotide cyclase"/>
    <property type="match status" value="1"/>
</dbReference>
<dbReference type="InterPro" id="IPR050697">
    <property type="entry name" value="Adenylyl/Guanylyl_Cyclase_3/4"/>
</dbReference>
<evidence type="ECO:0000256" key="2">
    <source>
        <dbReference type="SAM" id="Phobius"/>
    </source>
</evidence>
<feature type="transmembrane region" description="Helical" evidence="2">
    <location>
        <begin position="12"/>
        <end position="34"/>
    </location>
</feature>
<keyword evidence="2" id="KW-0472">Membrane</keyword>
<keyword evidence="2" id="KW-0812">Transmembrane</keyword>
<dbReference type="InterPro" id="IPR001054">
    <property type="entry name" value="A/G_cyclase"/>
</dbReference>
<dbReference type="SMART" id="SM00044">
    <property type="entry name" value="CYCc"/>
    <property type="match status" value="1"/>
</dbReference>
<dbReference type="Pfam" id="PF00211">
    <property type="entry name" value="Guanylate_cyc"/>
    <property type="match status" value="1"/>
</dbReference>
<organism evidence="4 5">
    <name type="scientific">Paenibacillus piri</name>
    <dbReference type="NCBI Taxonomy" id="2547395"/>
    <lineage>
        <taxon>Bacteria</taxon>
        <taxon>Bacillati</taxon>
        <taxon>Bacillota</taxon>
        <taxon>Bacilli</taxon>
        <taxon>Bacillales</taxon>
        <taxon>Paenibacillaceae</taxon>
        <taxon>Paenibacillus</taxon>
    </lineage>
</organism>
<gene>
    <name evidence="4" type="ORF">E1757_19295</name>
</gene>
<evidence type="ECO:0000256" key="1">
    <source>
        <dbReference type="ARBA" id="ARBA00005381"/>
    </source>
</evidence>
<feature type="transmembrane region" description="Helical" evidence="2">
    <location>
        <begin position="295"/>
        <end position="318"/>
    </location>
</feature>